<reference evidence="4 5" key="1">
    <citation type="submission" date="2015-09" db="EMBL/GenBank/DDBJ databases">
        <title>Draft genome sequence of Hydrogenibacillus schlegelii DSM 2000.</title>
        <authorList>
            <person name="Hemp J."/>
        </authorList>
    </citation>
    <scope>NUCLEOTIDE SEQUENCE [LARGE SCALE GENOMIC DNA]</scope>
    <source>
        <strain evidence="4 5">MA 48</strain>
    </source>
</reference>
<dbReference type="InterPro" id="IPR012902">
    <property type="entry name" value="N_methyl_site"/>
</dbReference>
<dbReference type="InterPro" id="IPR045584">
    <property type="entry name" value="Pilin-like"/>
</dbReference>
<gene>
    <name evidence="4" type="ORF">SA87_07255</name>
</gene>
<dbReference type="Gene3D" id="3.30.700.10">
    <property type="entry name" value="Glycoprotein, Type 4 Pilin"/>
    <property type="match status" value="1"/>
</dbReference>
<comment type="caution">
    <text evidence="4">The sequence shown here is derived from an EMBL/GenBank/DDBJ whole genome shotgun (WGS) entry which is preliminary data.</text>
</comment>
<dbReference type="Proteomes" id="UP000243024">
    <property type="component" value="Unassembled WGS sequence"/>
</dbReference>
<keyword evidence="3" id="KW-0812">Transmembrane</keyword>
<keyword evidence="3" id="KW-1133">Transmembrane helix</keyword>
<sequence length="167" mass="18384">MFVEVMKQGEVLAADRRKADVRRAREAGFTLLELLAVVVILGIIAAIAIPLIGGIIDSAKKDATRGVAISMYEAARLYIVSEKGGDFKNAVVTLEELQNKGYMQKDTRDGYGEPIEAENSKVEFDKDGNLSQVVIKSPKVDEKYTAEQIFSRQQTPGQQTQEPQPNP</sequence>
<dbReference type="Pfam" id="PF07963">
    <property type="entry name" value="N_methyl"/>
    <property type="match status" value="1"/>
</dbReference>
<comment type="subcellular location">
    <subcellularLocation>
        <location evidence="1">Cell surface</location>
    </subcellularLocation>
</comment>
<evidence type="ECO:0000256" key="1">
    <source>
        <dbReference type="ARBA" id="ARBA00004241"/>
    </source>
</evidence>
<keyword evidence="2" id="KW-0178">Competence</keyword>
<dbReference type="SUPFAM" id="SSF54523">
    <property type="entry name" value="Pili subunits"/>
    <property type="match status" value="1"/>
</dbReference>
<name>A0A179INH2_HYDSH</name>
<dbReference type="STRING" id="1484.SA87_07255"/>
<keyword evidence="5" id="KW-1185">Reference proteome</keyword>
<dbReference type="PROSITE" id="PS00409">
    <property type="entry name" value="PROKAR_NTER_METHYL"/>
    <property type="match status" value="1"/>
</dbReference>
<protein>
    <recommendedName>
        <fullName evidence="6">Type IV pilin PilA</fullName>
    </recommendedName>
</protein>
<evidence type="ECO:0000256" key="2">
    <source>
        <dbReference type="ARBA" id="ARBA00023287"/>
    </source>
</evidence>
<dbReference type="GO" id="GO:0030420">
    <property type="term" value="P:establishment of competence for transformation"/>
    <property type="evidence" value="ECO:0007669"/>
    <property type="project" value="UniProtKB-KW"/>
</dbReference>
<dbReference type="RefSeq" id="WP_066441801.1">
    <property type="nucleotide sequence ID" value="NZ_CBCSAS010000023.1"/>
</dbReference>
<accession>A0A179INH2</accession>
<dbReference type="EMBL" id="JXBB01000023">
    <property type="protein sequence ID" value="OAR04237.1"/>
    <property type="molecule type" value="Genomic_DNA"/>
</dbReference>
<evidence type="ECO:0000256" key="3">
    <source>
        <dbReference type="SAM" id="Phobius"/>
    </source>
</evidence>
<proteinExistence type="predicted"/>
<evidence type="ECO:0008006" key="6">
    <source>
        <dbReference type="Google" id="ProtNLM"/>
    </source>
</evidence>
<evidence type="ECO:0000313" key="5">
    <source>
        <dbReference type="Proteomes" id="UP000243024"/>
    </source>
</evidence>
<organism evidence="4 5">
    <name type="scientific">Hydrogenibacillus schlegelii</name>
    <name type="common">Bacillus schlegelii</name>
    <dbReference type="NCBI Taxonomy" id="1484"/>
    <lineage>
        <taxon>Bacteria</taxon>
        <taxon>Bacillati</taxon>
        <taxon>Bacillota</taxon>
        <taxon>Bacilli</taxon>
        <taxon>Bacillales</taxon>
        <taxon>Bacillales Family X. Incertae Sedis</taxon>
        <taxon>Hydrogenibacillus</taxon>
    </lineage>
</organism>
<dbReference type="NCBIfam" id="TIGR02532">
    <property type="entry name" value="IV_pilin_GFxxxE"/>
    <property type="match status" value="1"/>
</dbReference>
<evidence type="ECO:0000313" key="4">
    <source>
        <dbReference type="EMBL" id="OAR04237.1"/>
    </source>
</evidence>
<dbReference type="GO" id="GO:0009986">
    <property type="term" value="C:cell surface"/>
    <property type="evidence" value="ECO:0007669"/>
    <property type="project" value="UniProtKB-SubCell"/>
</dbReference>
<keyword evidence="3" id="KW-0472">Membrane</keyword>
<dbReference type="AlphaFoldDB" id="A0A179INH2"/>
<feature type="transmembrane region" description="Helical" evidence="3">
    <location>
        <begin position="34"/>
        <end position="56"/>
    </location>
</feature>